<dbReference type="PANTHER" id="PTHR23028:SF53">
    <property type="entry name" value="ACYL_TRANSF_3 DOMAIN-CONTAINING PROTEIN"/>
    <property type="match status" value="1"/>
</dbReference>
<feature type="domain" description="SGNH" evidence="3">
    <location>
        <begin position="510"/>
        <end position="721"/>
    </location>
</feature>
<keyword evidence="5" id="KW-1185">Reference proteome</keyword>
<dbReference type="GO" id="GO:0016020">
    <property type="term" value="C:membrane"/>
    <property type="evidence" value="ECO:0007669"/>
    <property type="project" value="TreeGrafter"/>
</dbReference>
<feature type="transmembrane region" description="Helical" evidence="1">
    <location>
        <begin position="287"/>
        <end position="303"/>
    </location>
</feature>
<evidence type="ECO:0000313" key="5">
    <source>
        <dbReference type="Proteomes" id="UP000319746"/>
    </source>
</evidence>
<feature type="transmembrane region" description="Helical" evidence="1">
    <location>
        <begin position="89"/>
        <end position="106"/>
    </location>
</feature>
<dbReference type="Proteomes" id="UP000319746">
    <property type="component" value="Unassembled WGS sequence"/>
</dbReference>
<dbReference type="Pfam" id="PF01757">
    <property type="entry name" value="Acyl_transf_3"/>
    <property type="match status" value="1"/>
</dbReference>
<name>A0A543AIT3_9MICC</name>
<proteinExistence type="predicted"/>
<accession>A0A543AIT3</accession>
<dbReference type="PANTHER" id="PTHR23028">
    <property type="entry name" value="ACETYLTRANSFERASE"/>
    <property type="match status" value="1"/>
</dbReference>
<comment type="caution">
    <text evidence="4">The sequence shown here is derived from an EMBL/GenBank/DDBJ whole genome shotgun (WGS) entry which is preliminary data.</text>
</comment>
<keyword evidence="1" id="KW-0472">Membrane</keyword>
<feature type="transmembrane region" description="Helical" evidence="1">
    <location>
        <begin position="229"/>
        <end position="250"/>
    </location>
</feature>
<feature type="domain" description="Acyltransferase 3" evidence="2">
    <location>
        <begin position="64"/>
        <end position="399"/>
    </location>
</feature>
<dbReference type="EMBL" id="VFOU01000002">
    <property type="protein sequence ID" value="TQL72473.1"/>
    <property type="molecule type" value="Genomic_DNA"/>
</dbReference>
<dbReference type="OrthoDB" id="3404679at2"/>
<keyword evidence="1" id="KW-0812">Transmembrane</keyword>
<dbReference type="InterPro" id="IPR050879">
    <property type="entry name" value="Acyltransferase_3"/>
</dbReference>
<feature type="transmembrane region" description="Helical" evidence="1">
    <location>
        <begin position="200"/>
        <end position="217"/>
    </location>
</feature>
<dbReference type="GO" id="GO:0009103">
    <property type="term" value="P:lipopolysaccharide biosynthetic process"/>
    <property type="evidence" value="ECO:0007669"/>
    <property type="project" value="TreeGrafter"/>
</dbReference>
<feature type="transmembrane region" description="Helical" evidence="1">
    <location>
        <begin position="262"/>
        <end position="280"/>
    </location>
</feature>
<feature type="transmembrane region" description="Helical" evidence="1">
    <location>
        <begin position="349"/>
        <end position="374"/>
    </location>
</feature>
<dbReference type="AlphaFoldDB" id="A0A543AIT3"/>
<organism evidence="4 5">
    <name type="scientific">Enteractinococcus coprophilus</name>
    <dbReference type="NCBI Taxonomy" id="1027633"/>
    <lineage>
        <taxon>Bacteria</taxon>
        <taxon>Bacillati</taxon>
        <taxon>Actinomycetota</taxon>
        <taxon>Actinomycetes</taxon>
        <taxon>Micrococcales</taxon>
        <taxon>Micrococcaceae</taxon>
    </lineage>
</organism>
<sequence>MGGLIFLGAFARQESIHCLLDTTNIRSLSQTQASRKTHMLKEISERTSKRRIAQNLPERRYRPELHGVRGLAILGVVLFHLFGQGRVSGGIDIFLTISGFLFTAMLMREVTEKGGVINFARYFGRLFRRIFVPAAIVIVVTVAVGLLIFPPAQHAQVWTEALASLLYFENIELIRSHLAYEAASQDVSTFQHFWSLSVQGQFYLVMPFIAVGAYLLARRLKTSATTVMGWTLVAVLVASLAFAVYVGSYAQDEAYLMTRTRVWQFAFGGLLALLIDRIRLSSTVRFVLGYVGLLSIALVGFLVDGAQHFPGPLALWPLFGFAFVLLAAPDTADQEAEPWSAPHLLSNRVFAWIGDHAYGLYLWHWPLLIFYLALRDRATIGIRGAAVIFVGSLVLAMVMHELVEKPLDRIGKQRRGAKLDWASLSAGVTAMVVGVLIAFPQIPQQGDLTASALEINTETHPGALSISHDLPVGEAEPIPEVTELHRKLPEYRLRGCEQTGGDAPGTDEVTVCDDPDAPANPTARVVLAAGSHAGQWEDAVRTIGRSYDWEVLVVVKSGCVLRDEAEPESPMCQAWNENFIDWLGEHEVDLVITPGTRIFSHGETIPEGAQTRWEEITQHDVDLLLIRGTPRPRGGGAKCVQSERPVEECGTSAGHVGEPSTLLSMDLPARTETIDLNPAICPNIEEGPDAWCPALTGNVYVWRDDSHLSREYVTTLAPAFEHAMRTVFPKYFD</sequence>
<evidence type="ECO:0000259" key="3">
    <source>
        <dbReference type="Pfam" id="PF19040"/>
    </source>
</evidence>
<dbReference type="GO" id="GO:0016747">
    <property type="term" value="F:acyltransferase activity, transferring groups other than amino-acyl groups"/>
    <property type="evidence" value="ECO:0007669"/>
    <property type="project" value="InterPro"/>
</dbReference>
<evidence type="ECO:0000256" key="1">
    <source>
        <dbReference type="SAM" id="Phobius"/>
    </source>
</evidence>
<reference evidence="4 5" key="1">
    <citation type="submission" date="2019-06" db="EMBL/GenBank/DDBJ databases">
        <title>Sequencing the genomes of 1000 actinobacteria strains.</title>
        <authorList>
            <person name="Klenk H.-P."/>
        </authorList>
    </citation>
    <scope>NUCLEOTIDE SEQUENCE [LARGE SCALE GENOMIC DNA]</scope>
    <source>
        <strain evidence="4 5">DSM 24083</strain>
    </source>
</reference>
<dbReference type="Pfam" id="PF19040">
    <property type="entry name" value="SGNH"/>
    <property type="match status" value="1"/>
</dbReference>
<evidence type="ECO:0000313" key="4">
    <source>
        <dbReference type="EMBL" id="TQL72473.1"/>
    </source>
</evidence>
<feature type="transmembrane region" description="Helical" evidence="1">
    <location>
        <begin position="380"/>
        <end position="398"/>
    </location>
</feature>
<feature type="transmembrane region" description="Helical" evidence="1">
    <location>
        <begin position="126"/>
        <end position="149"/>
    </location>
</feature>
<dbReference type="InterPro" id="IPR002656">
    <property type="entry name" value="Acyl_transf_3_dom"/>
</dbReference>
<keyword evidence="1" id="KW-1133">Transmembrane helix</keyword>
<evidence type="ECO:0000259" key="2">
    <source>
        <dbReference type="Pfam" id="PF01757"/>
    </source>
</evidence>
<dbReference type="InterPro" id="IPR043968">
    <property type="entry name" value="SGNH"/>
</dbReference>
<gene>
    <name evidence="4" type="ORF">FB556_1125</name>
</gene>
<protein>
    <submittedName>
        <fullName evidence="4">Peptidoglycan/LPS O-acetylase OafA/YrhL</fullName>
    </submittedName>
</protein>